<protein>
    <submittedName>
        <fullName evidence="1">Uncharacterized protein</fullName>
    </submittedName>
</protein>
<evidence type="ECO:0000313" key="2">
    <source>
        <dbReference type="Proteomes" id="UP000094569"/>
    </source>
</evidence>
<dbReference type="AlphaFoldDB" id="A0A1E3BJA4"/>
<name>A0A1E3BJA4_ASPCR</name>
<sequence length="540" mass="59500">MSKDTYQDLVNRMKGKDTTESWDVIVSYDENKINELLQIHPISLVQNIKSARGTAEKDSDTSDDDKPTTVNYDFDLKLGNSKLKFKSLETASLTSTLSGTYKKEGDTKTRNIPDGYRLKLTVDLANMSGSHNNNNTNTQFIPDSSSSQYGTVGPSYTVNIGDGSNAARGICLVFKEASPDITFAGSGKKLSRIHAAALTDAIEKIMKKQTGYKHFIAGVNSYTSDADMIVLKPRTFAFSIVPGDEQNNLPGTLMMWIGVEGGKDNGRRPSKQDLLSFRPDKAANPIPKGSSASIIFSHDLMANSFFKPSLEKAFKNLKSTTEAGKDFQGMQFAGDLDSADVEIPKKKAEGTAIGHDALSFSPSKPATTITCHPELATSEKSHVTIVYKSDEYSIYWERSKRKPTRGDIIPGNLVEYGWVKPTFYWNAHGKWGSKSTGQHNNILTLTFTLDSLWNITYRSEGSDNWFLGSTTRIPGYFRDRSVPAPSISLEMKALDYFLTTNILFPGKHLFKADPPIANNDKSKGLAVPKDLILTGEIQTV</sequence>
<reference evidence="1 2" key="1">
    <citation type="journal article" date="2016" name="BMC Genomics">
        <title>Comparative genomic and transcriptomic analyses of the Fuzhuan brick tea-fermentation fungus Aspergillus cristatus.</title>
        <authorList>
            <person name="Ge Y."/>
            <person name="Wang Y."/>
            <person name="Liu Y."/>
            <person name="Tan Y."/>
            <person name="Ren X."/>
            <person name="Zhang X."/>
            <person name="Hyde K.D."/>
            <person name="Liu Y."/>
            <person name="Liu Z."/>
        </authorList>
    </citation>
    <scope>NUCLEOTIDE SEQUENCE [LARGE SCALE GENOMIC DNA]</scope>
    <source>
        <strain evidence="1 2">GZAAS20.1005</strain>
    </source>
</reference>
<gene>
    <name evidence="1" type="ORF">SI65_04040</name>
</gene>
<evidence type="ECO:0000313" key="1">
    <source>
        <dbReference type="EMBL" id="ODM20987.1"/>
    </source>
</evidence>
<comment type="caution">
    <text evidence="1">The sequence shown here is derived from an EMBL/GenBank/DDBJ whole genome shotgun (WGS) entry which is preliminary data.</text>
</comment>
<dbReference type="OrthoDB" id="5083627at2759"/>
<dbReference type="EMBL" id="JXNT01000003">
    <property type="protein sequence ID" value="ODM20987.1"/>
    <property type="molecule type" value="Genomic_DNA"/>
</dbReference>
<proteinExistence type="predicted"/>
<dbReference type="Proteomes" id="UP000094569">
    <property type="component" value="Unassembled WGS sequence"/>
</dbReference>
<organism evidence="1 2">
    <name type="scientific">Aspergillus cristatus</name>
    <name type="common">Chinese Fuzhuan brick tea-fermentation fungus</name>
    <name type="synonym">Eurotium cristatum</name>
    <dbReference type="NCBI Taxonomy" id="573508"/>
    <lineage>
        <taxon>Eukaryota</taxon>
        <taxon>Fungi</taxon>
        <taxon>Dikarya</taxon>
        <taxon>Ascomycota</taxon>
        <taxon>Pezizomycotina</taxon>
        <taxon>Eurotiomycetes</taxon>
        <taxon>Eurotiomycetidae</taxon>
        <taxon>Eurotiales</taxon>
        <taxon>Aspergillaceae</taxon>
        <taxon>Aspergillus</taxon>
        <taxon>Aspergillus subgen. Aspergillus</taxon>
    </lineage>
</organism>
<keyword evidence="2" id="KW-1185">Reference proteome</keyword>
<dbReference type="VEuPathDB" id="FungiDB:SI65_04040"/>
<accession>A0A1E3BJA4</accession>